<protein>
    <submittedName>
        <fullName evidence="9">Uncharacterized protein</fullName>
    </submittedName>
</protein>
<dbReference type="InterPro" id="IPR056739">
    <property type="entry name" value="NfeD_membrane"/>
</dbReference>
<feature type="non-terminal residue" evidence="9">
    <location>
        <position position="1"/>
    </location>
</feature>
<feature type="domain" description="NfeD integral membrane" evidence="7">
    <location>
        <begin position="259"/>
        <end position="383"/>
    </location>
</feature>
<dbReference type="Pfam" id="PF01957">
    <property type="entry name" value="NfeD"/>
    <property type="match status" value="1"/>
</dbReference>
<dbReference type="EMBL" id="UINC01012918">
    <property type="protein sequence ID" value="SVA56141.1"/>
    <property type="molecule type" value="Genomic_DNA"/>
</dbReference>
<accession>A0A381WV31</accession>
<feature type="domain" description="NfeD-like C-terminal" evidence="6">
    <location>
        <begin position="402"/>
        <end position="459"/>
    </location>
</feature>
<evidence type="ECO:0000259" key="8">
    <source>
        <dbReference type="Pfam" id="PF25145"/>
    </source>
</evidence>
<dbReference type="PANTHER" id="PTHR33507">
    <property type="entry name" value="INNER MEMBRANE PROTEIN YBBJ"/>
    <property type="match status" value="1"/>
</dbReference>
<evidence type="ECO:0000313" key="9">
    <source>
        <dbReference type="EMBL" id="SVA56141.1"/>
    </source>
</evidence>
<name>A0A381WV31_9ZZZZ</name>
<gene>
    <name evidence="9" type="ORF">METZ01_LOCUS108995</name>
</gene>
<keyword evidence="3 5" id="KW-1133">Transmembrane helix</keyword>
<dbReference type="Pfam" id="PF24961">
    <property type="entry name" value="NfeD_membrane"/>
    <property type="match status" value="1"/>
</dbReference>
<evidence type="ECO:0000259" key="7">
    <source>
        <dbReference type="Pfam" id="PF24961"/>
    </source>
</evidence>
<feature type="transmembrane region" description="Helical" evidence="5">
    <location>
        <begin position="328"/>
        <end position="350"/>
    </location>
</feature>
<dbReference type="InterPro" id="IPR056738">
    <property type="entry name" value="NfeD1b_N"/>
</dbReference>
<dbReference type="GO" id="GO:0016020">
    <property type="term" value="C:membrane"/>
    <property type="evidence" value="ECO:0007669"/>
    <property type="project" value="UniProtKB-SubCell"/>
</dbReference>
<evidence type="ECO:0000256" key="4">
    <source>
        <dbReference type="ARBA" id="ARBA00023136"/>
    </source>
</evidence>
<sequence>VFNPFDKISPRQVRIVISVSFVFVGLWLLLQPAGQPVSAEDMSSQPQVVLIKLDGAISRVSARFVERGMTVAREYNAELIVLMLDTPGGLLDATRDIVEEFLVSDIPIAVYVAPEGAQAASAGTFIGAAAHILALAPATNIGAASVVSIDGEDLPDTLNLKATQDAAAFMRSIAEARGRNNSALEETVLSAKAYSASEAVDLNIADLIAEDYLSLLVQLDGYEIDLGDRTVMLNLSSADTLTVGKTFLERLLELVSDPNIAFLLVSLGGTGLIVELWNFGLWIPGTLGVLFLILGWAGIGLLPFSWAGVALMALAFFLLYLESTAPGIGYFGIAGTISLILGGLLLVGFFGDPSIPGDAPSVSKWLLASIGVLLGIFVAWIAYEARKTKLVNLYKSPTSAVGLIGMEGEVTVDLSPTGQILIAGEYWSCRIYGDNDELLAKGSTAEVVAVAGNHLQVKPTNIE</sequence>
<dbReference type="Gene3D" id="2.40.50.140">
    <property type="entry name" value="Nucleic acid-binding proteins"/>
    <property type="match status" value="1"/>
</dbReference>
<evidence type="ECO:0000259" key="6">
    <source>
        <dbReference type="Pfam" id="PF01957"/>
    </source>
</evidence>
<dbReference type="Gene3D" id="3.90.226.10">
    <property type="entry name" value="2-enoyl-CoA Hydratase, Chain A, domain 1"/>
    <property type="match status" value="1"/>
</dbReference>
<dbReference type="InterPro" id="IPR012340">
    <property type="entry name" value="NA-bd_OB-fold"/>
</dbReference>
<dbReference type="InterPro" id="IPR029045">
    <property type="entry name" value="ClpP/crotonase-like_dom_sf"/>
</dbReference>
<evidence type="ECO:0000256" key="3">
    <source>
        <dbReference type="ARBA" id="ARBA00022989"/>
    </source>
</evidence>
<feature type="transmembrane region" description="Helical" evidence="5">
    <location>
        <begin position="289"/>
        <end position="321"/>
    </location>
</feature>
<evidence type="ECO:0000256" key="2">
    <source>
        <dbReference type="ARBA" id="ARBA00022692"/>
    </source>
</evidence>
<evidence type="ECO:0000256" key="5">
    <source>
        <dbReference type="SAM" id="Phobius"/>
    </source>
</evidence>
<feature type="transmembrane region" description="Helical" evidence="5">
    <location>
        <begin position="362"/>
        <end position="383"/>
    </location>
</feature>
<feature type="transmembrane region" description="Helical" evidence="5">
    <location>
        <begin position="260"/>
        <end position="283"/>
    </location>
</feature>
<evidence type="ECO:0000256" key="1">
    <source>
        <dbReference type="ARBA" id="ARBA00004141"/>
    </source>
</evidence>
<keyword evidence="4 5" id="KW-0472">Membrane</keyword>
<feature type="domain" description="NfeD1b N-terminal" evidence="8">
    <location>
        <begin position="48"/>
        <end position="182"/>
    </location>
</feature>
<dbReference type="AlphaFoldDB" id="A0A381WV31"/>
<dbReference type="InterPro" id="IPR002810">
    <property type="entry name" value="NfeD-like_C"/>
</dbReference>
<keyword evidence="2 5" id="KW-0812">Transmembrane</keyword>
<organism evidence="9">
    <name type="scientific">marine metagenome</name>
    <dbReference type="NCBI Taxonomy" id="408172"/>
    <lineage>
        <taxon>unclassified sequences</taxon>
        <taxon>metagenomes</taxon>
        <taxon>ecological metagenomes</taxon>
    </lineage>
</organism>
<dbReference type="PANTHER" id="PTHR33507:SF4">
    <property type="entry name" value="NODULATION COMPETITIVENESS PROTEIN NFED"/>
    <property type="match status" value="1"/>
</dbReference>
<comment type="subcellular location">
    <subcellularLocation>
        <location evidence="1">Membrane</location>
        <topology evidence="1">Multi-pass membrane protein</topology>
    </subcellularLocation>
</comment>
<proteinExistence type="predicted"/>
<dbReference type="CDD" id="cd07020">
    <property type="entry name" value="Clp_protease_NfeD_1"/>
    <property type="match status" value="1"/>
</dbReference>
<dbReference type="SUPFAM" id="SSF52096">
    <property type="entry name" value="ClpP/crotonase"/>
    <property type="match status" value="1"/>
</dbReference>
<reference evidence="9" key="1">
    <citation type="submission" date="2018-05" db="EMBL/GenBank/DDBJ databases">
        <authorList>
            <person name="Lanie J.A."/>
            <person name="Ng W.-L."/>
            <person name="Kazmierczak K.M."/>
            <person name="Andrzejewski T.M."/>
            <person name="Davidsen T.M."/>
            <person name="Wayne K.J."/>
            <person name="Tettelin H."/>
            <person name="Glass J.I."/>
            <person name="Rusch D."/>
            <person name="Podicherti R."/>
            <person name="Tsui H.-C.T."/>
            <person name="Winkler M.E."/>
        </authorList>
    </citation>
    <scope>NUCLEOTIDE SEQUENCE</scope>
</reference>
<dbReference type="SUPFAM" id="SSF141322">
    <property type="entry name" value="NfeD domain-like"/>
    <property type="match status" value="1"/>
</dbReference>
<feature type="transmembrane region" description="Helical" evidence="5">
    <location>
        <begin position="12"/>
        <end position="30"/>
    </location>
</feature>
<dbReference type="InterPro" id="IPR052165">
    <property type="entry name" value="Membrane_assoc_protease"/>
</dbReference>
<dbReference type="Pfam" id="PF25145">
    <property type="entry name" value="NfeD1b_N"/>
    <property type="match status" value="1"/>
</dbReference>